<feature type="domain" description="Polymerase/histidinol phosphatase N-terminal" evidence="1">
    <location>
        <begin position="3"/>
        <end position="67"/>
    </location>
</feature>
<name>A0A0C2JNT2_9ACTN</name>
<proteinExistence type="predicted"/>
<dbReference type="AlphaFoldDB" id="A0A0C2JNT2"/>
<dbReference type="Gene3D" id="3.20.20.140">
    <property type="entry name" value="Metal-dependent hydrolases"/>
    <property type="match status" value="1"/>
</dbReference>
<dbReference type="InterPro" id="IPR052018">
    <property type="entry name" value="PHP_domain"/>
</dbReference>
<dbReference type="InterPro" id="IPR003141">
    <property type="entry name" value="Pol/His_phosphatase_N"/>
</dbReference>
<dbReference type="SMART" id="SM00481">
    <property type="entry name" value="POLIIIAc"/>
    <property type="match status" value="1"/>
</dbReference>
<dbReference type="Gene3D" id="1.10.150.650">
    <property type="match status" value="1"/>
</dbReference>
<evidence type="ECO:0000259" key="1">
    <source>
        <dbReference type="SMART" id="SM00481"/>
    </source>
</evidence>
<dbReference type="Pfam" id="PF02811">
    <property type="entry name" value="PHP"/>
    <property type="match status" value="1"/>
</dbReference>
<dbReference type="STRING" id="183763.LP52_00245"/>
<dbReference type="Proteomes" id="UP000031675">
    <property type="component" value="Unassembled WGS sequence"/>
</dbReference>
<dbReference type="SUPFAM" id="SSF89550">
    <property type="entry name" value="PHP domain-like"/>
    <property type="match status" value="1"/>
</dbReference>
<comment type="caution">
    <text evidence="2">The sequence shown here is derived from an EMBL/GenBank/DDBJ whole genome shotgun (WGS) entry which is preliminary data.</text>
</comment>
<evidence type="ECO:0000313" key="3">
    <source>
        <dbReference type="Proteomes" id="UP000031675"/>
    </source>
</evidence>
<accession>A0A0C2JNT2</accession>
<dbReference type="PANTHER" id="PTHR42924:SF3">
    <property type="entry name" value="POLYMERASE_HISTIDINOL PHOSPHATASE N-TERMINAL DOMAIN-CONTAINING PROTEIN"/>
    <property type="match status" value="1"/>
</dbReference>
<organism evidence="2 3">
    <name type="scientific">Streptomonospora alba</name>
    <dbReference type="NCBI Taxonomy" id="183763"/>
    <lineage>
        <taxon>Bacteria</taxon>
        <taxon>Bacillati</taxon>
        <taxon>Actinomycetota</taxon>
        <taxon>Actinomycetes</taxon>
        <taxon>Streptosporangiales</taxon>
        <taxon>Nocardiopsidaceae</taxon>
        <taxon>Streptomonospora</taxon>
    </lineage>
</organism>
<dbReference type="EMBL" id="JROO01000001">
    <property type="protein sequence ID" value="KII00586.1"/>
    <property type="molecule type" value="Genomic_DNA"/>
</dbReference>
<keyword evidence="3" id="KW-1185">Reference proteome</keyword>
<dbReference type="InterPro" id="IPR004013">
    <property type="entry name" value="PHP_dom"/>
</dbReference>
<protein>
    <submittedName>
        <fullName evidence="2">Phosphoesterase</fullName>
    </submittedName>
</protein>
<sequence>MRIDLHAHSSVSDGTEPPADVVRRAAAAGLDILALTDHDTVAGIPEAAADLPRGFTLVPGMELSCLHEGAGVHLLAYLFAPEHPELAAELRRIRDDRTIRARTMVERLQRAGVEIVWERVRTLAGFPADRAADGAGGADGSGGSVVGRPHIAQAIVEEGAAADVPEAFDRWIGVGRPGYVARYALDALRAVELVRAAGGVCAVAHPARGEATPDGAVPMSLIEQMAEVGLGGIEADHPSHDDDEAAYWRGAAKRLELAVTGSSDDHGALTGHRLGCRTTAFEEYARLTEPATGSAPVTAE</sequence>
<dbReference type="PANTHER" id="PTHR42924">
    <property type="entry name" value="EXONUCLEASE"/>
    <property type="match status" value="1"/>
</dbReference>
<dbReference type="GO" id="GO:0004534">
    <property type="term" value="F:5'-3' RNA exonuclease activity"/>
    <property type="evidence" value="ECO:0007669"/>
    <property type="project" value="TreeGrafter"/>
</dbReference>
<reference evidence="3" key="1">
    <citation type="journal article" date="2015" name="Chem. Biol.">
        <title>Structure, bioactivity, and resistance mechanism of streptomonomicin, an unusual lasso Peptide from an understudied halophilic actinomycete.</title>
        <authorList>
            <person name="Metelev M."/>
            <person name="Tietz J.I."/>
            <person name="Melby J.O."/>
            <person name="Blair P.M."/>
            <person name="Zhu L."/>
            <person name="Livnat I."/>
            <person name="Severinov K."/>
            <person name="Mitchell D.A."/>
        </authorList>
    </citation>
    <scope>NUCLEOTIDE SEQUENCE [LARGE SCALE GENOMIC DNA]</scope>
    <source>
        <strain evidence="3">YIM 90003</strain>
    </source>
</reference>
<dbReference type="CDD" id="cd07438">
    <property type="entry name" value="PHP_HisPPase_AMP"/>
    <property type="match status" value="1"/>
</dbReference>
<dbReference type="OrthoDB" id="9804333at2"/>
<dbReference type="RefSeq" id="WP_040269660.1">
    <property type="nucleotide sequence ID" value="NZ_JROO01000001.1"/>
</dbReference>
<dbReference type="GO" id="GO:0035312">
    <property type="term" value="F:5'-3' DNA exonuclease activity"/>
    <property type="evidence" value="ECO:0007669"/>
    <property type="project" value="TreeGrafter"/>
</dbReference>
<dbReference type="InterPro" id="IPR016195">
    <property type="entry name" value="Pol/histidinol_Pase-like"/>
</dbReference>
<evidence type="ECO:0000313" key="2">
    <source>
        <dbReference type="EMBL" id="KII00586.1"/>
    </source>
</evidence>
<gene>
    <name evidence="2" type="ORF">LP52_00245</name>
</gene>